<dbReference type="InterPro" id="IPR001524">
    <property type="entry name" value="Glyco_hydro_6_CS"/>
</dbReference>
<keyword evidence="6 11" id="KW-0326">Glycosidase</keyword>
<feature type="binding site" evidence="9">
    <location>
        <position position="366"/>
    </location>
    <ligand>
        <name>substrate</name>
    </ligand>
</feature>
<dbReference type="GO" id="GO:0030247">
    <property type="term" value="F:polysaccharide binding"/>
    <property type="evidence" value="ECO:0007669"/>
    <property type="project" value="UniProtKB-UniRule"/>
</dbReference>
<keyword evidence="4" id="KW-1015">Disulfide bond</keyword>
<evidence type="ECO:0000256" key="7">
    <source>
        <dbReference type="ARBA" id="ARBA00023326"/>
    </source>
</evidence>
<dbReference type="PRINTS" id="PR00733">
    <property type="entry name" value="GLHYDRLASE6"/>
</dbReference>
<dbReference type="PANTHER" id="PTHR34876">
    <property type="match status" value="1"/>
</dbReference>
<evidence type="ECO:0000313" key="15">
    <source>
        <dbReference type="Proteomes" id="UP000552097"/>
    </source>
</evidence>
<feature type="binding site" evidence="9">
    <location>
        <position position="539"/>
    </location>
    <ligand>
        <name>substrate</name>
    </ligand>
</feature>
<feature type="active site" description="Proton acceptor" evidence="8">
    <location>
        <position position="541"/>
    </location>
</feature>
<evidence type="ECO:0000256" key="5">
    <source>
        <dbReference type="ARBA" id="ARBA00023277"/>
    </source>
</evidence>
<keyword evidence="1 11" id="KW-0732">Signal</keyword>
<gene>
    <name evidence="14" type="ORF">F4560_003130</name>
</gene>
<feature type="compositionally biased region" description="Low complexity" evidence="12">
    <location>
        <begin position="148"/>
        <end position="166"/>
    </location>
</feature>
<dbReference type="Pfam" id="PF00553">
    <property type="entry name" value="CBM_2"/>
    <property type="match status" value="1"/>
</dbReference>
<feature type="binding site" evidence="9">
    <location>
        <position position="535"/>
    </location>
    <ligand>
        <name>substrate</name>
    </ligand>
</feature>
<dbReference type="PANTHER" id="PTHR34876:SF4">
    <property type="entry name" value="1,4-BETA-D-GLUCAN CELLOBIOHYDROLASE C-RELATED"/>
    <property type="match status" value="1"/>
</dbReference>
<evidence type="ECO:0000256" key="11">
    <source>
        <dbReference type="RuleBase" id="RU361186"/>
    </source>
</evidence>
<name>A0A7W9HJC1_9PSEU</name>
<dbReference type="EC" id="3.2.1.-" evidence="11"/>
<evidence type="ECO:0000256" key="4">
    <source>
        <dbReference type="ARBA" id="ARBA00023157"/>
    </source>
</evidence>
<keyword evidence="5 11" id="KW-0119">Carbohydrate metabolism</keyword>
<dbReference type="Gene3D" id="3.20.20.40">
    <property type="entry name" value="1, 4-beta cellobiohydrolase"/>
    <property type="match status" value="1"/>
</dbReference>
<dbReference type="InterPro" id="IPR001919">
    <property type="entry name" value="CBD2"/>
</dbReference>
<feature type="signal peptide" evidence="11">
    <location>
        <begin position="1"/>
        <end position="38"/>
    </location>
</feature>
<keyword evidence="2 11" id="KW-0378">Hydrolase</keyword>
<feature type="binding site" evidence="9">
    <location>
        <position position="363"/>
    </location>
    <ligand>
        <name>substrate</name>
    </ligand>
</feature>
<feature type="binding site" evidence="9">
    <location>
        <position position="409"/>
    </location>
    <ligand>
        <name>substrate</name>
    </ligand>
</feature>
<accession>A0A7W9HJC1</accession>
<dbReference type="Proteomes" id="UP000552097">
    <property type="component" value="Unassembled WGS sequence"/>
</dbReference>
<comment type="similarity">
    <text evidence="11">Belongs to the glycosyl hydrolase family 6.</text>
</comment>
<evidence type="ECO:0000256" key="10">
    <source>
        <dbReference type="PROSITE-ProRule" id="PRU10056"/>
    </source>
</evidence>
<proteinExistence type="inferred from homology"/>
<sequence>MSLRTFVRSRKLSGALAVTSVAALSVAGVVASTATASAAAGCRVSYQISNQWQGGFGANVKVTNLGDAISGGWTLEWDFAAGQTIKDGWNGTFSQSGTRVSVRNASWSANLGTGASATPGFNGTWTGSNPVPTQFRLNGTVCTGSVDTTTTTTTTTSSSTTTTTTSDNNPGGPKVDNPYVGAGVYVNPQWSRQAAAESGGSRIANQPTGVWMDRTSAITGNGSPTTGSMGLADHLNEAEKQRAARADGQLVFQVVIYNLPGRDCAALASNGELKADEIGRYKTEYVDKIAEIVARPEYSKLRIVTVVEIDSLPNLVTNVSPRPTATPECDTMKTNGNYIEGVSYALGKLGAVSNVYNYIDAAHHGWIGWGDTNPQYDNFYASAKLFATLLGKNGATKDRIHGFITNTANYSPLEEPFWTVDDNVGGRPVKEASKWVDWNDFNGEVGFATAFRTELVKQGFDSGIGMLIDTSRNGWGGPNRPTAKSTSGDPTTYVNESRIDRRFQKGNWCNQSGAGLGERPKAAPKPGIDAYVWIKPPGESDGSSTLIPNDEGKGFDRMCDPTYGGNIRNGNNMSGALPNAPLSGHWFSAQFQELMRNAYPAL</sequence>
<reference evidence="14 15" key="1">
    <citation type="submission" date="2020-08" db="EMBL/GenBank/DDBJ databases">
        <title>Sequencing the genomes of 1000 actinobacteria strains.</title>
        <authorList>
            <person name="Klenk H.-P."/>
        </authorList>
    </citation>
    <scope>NUCLEOTIDE SEQUENCE [LARGE SCALE GENOMIC DNA]</scope>
    <source>
        <strain evidence="14 15">DSM 45486</strain>
    </source>
</reference>
<dbReference type="PROSITE" id="PS00655">
    <property type="entry name" value="GLYCOSYL_HYDROL_F6_1"/>
    <property type="match status" value="1"/>
</dbReference>
<dbReference type="SMART" id="SM00637">
    <property type="entry name" value="CBD_II"/>
    <property type="match status" value="1"/>
</dbReference>
<evidence type="ECO:0000256" key="8">
    <source>
        <dbReference type="PIRSR" id="PIRSR001100-1"/>
    </source>
</evidence>
<evidence type="ECO:0000259" key="13">
    <source>
        <dbReference type="PROSITE" id="PS51173"/>
    </source>
</evidence>
<feature type="chain" id="PRO_5039746522" description="Glucanase" evidence="11">
    <location>
        <begin position="39"/>
        <end position="602"/>
    </location>
</feature>
<feature type="active site" evidence="10">
    <location>
        <position position="263"/>
    </location>
</feature>
<dbReference type="SUPFAM" id="SSF51989">
    <property type="entry name" value="Glycosyl hydrolases family 6, cellulases"/>
    <property type="match status" value="1"/>
</dbReference>
<evidence type="ECO:0000256" key="6">
    <source>
        <dbReference type="ARBA" id="ARBA00023295"/>
    </source>
</evidence>
<dbReference type="SUPFAM" id="SSF49384">
    <property type="entry name" value="Carbohydrate-binding domain"/>
    <property type="match status" value="1"/>
</dbReference>
<evidence type="ECO:0000256" key="1">
    <source>
        <dbReference type="ARBA" id="ARBA00022729"/>
    </source>
</evidence>
<evidence type="ECO:0000313" key="14">
    <source>
        <dbReference type="EMBL" id="MBB5803362.1"/>
    </source>
</evidence>
<evidence type="ECO:0000256" key="9">
    <source>
        <dbReference type="PIRSR" id="PIRSR001100-2"/>
    </source>
</evidence>
<feature type="active site" description="Proton donor" evidence="8">
    <location>
        <position position="310"/>
    </location>
</feature>
<dbReference type="PIRSF" id="PIRSF001100">
    <property type="entry name" value="Beta_cellobiohydrolase"/>
    <property type="match status" value="1"/>
</dbReference>
<dbReference type="Gene3D" id="2.60.40.290">
    <property type="match status" value="1"/>
</dbReference>
<dbReference type="EMBL" id="JACHMO010000001">
    <property type="protein sequence ID" value="MBB5803362.1"/>
    <property type="molecule type" value="Genomic_DNA"/>
</dbReference>
<dbReference type="InterPro" id="IPR036434">
    <property type="entry name" value="Beta_cellobiohydrolase_sf"/>
</dbReference>
<dbReference type="Pfam" id="PF01341">
    <property type="entry name" value="Glyco_hydro_6"/>
    <property type="match status" value="1"/>
</dbReference>
<dbReference type="GO" id="GO:0030245">
    <property type="term" value="P:cellulose catabolic process"/>
    <property type="evidence" value="ECO:0007669"/>
    <property type="project" value="UniProtKB-KW"/>
</dbReference>
<evidence type="ECO:0000256" key="2">
    <source>
        <dbReference type="ARBA" id="ARBA00022801"/>
    </source>
</evidence>
<feature type="binding site" evidence="9">
    <location>
        <position position="508"/>
    </location>
    <ligand>
        <name>substrate</name>
    </ligand>
</feature>
<dbReference type="InterPro" id="IPR008965">
    <property type="entry name" value="CBM2/CBM3_carb-bd_dom_sf"/>
</dbReference>
<comment type="caution">
    <text evidence="14">The sequence shown here is derived from an EMBL/GenBank/DDBJ whole genome shotgun (WGS) entry which is preliminary data.</text>
</comment>
<keyword evidence="7 11" id="KW-0624">Polysaccharide degradation</keyword>
<dbReference type="AlphaFoldDB" id="A0A7W9HJC1"/>
<protein>
    <recommendedName>
        <fullName evidence="11">Glucanase</fullName>
        <ecNumber evidence="11">3.2.1.-</ecNumber>
    </recommendedName>
</protein>
<feature type="domain" description="CBM2" evidence="13">
    <location>
        <begin position="35"/>
        <end position="145"/>
    </location>
</feature>
<keyword evidence="3 11" id="KW-0136">Cellulose degradation</keyword>
<evidence type="ECO:0000256" key="3">
    <source>
        <dbReference type="ARBA" id="ARBA00023001"/>
    </source>
</evidence>
<dbReference type="RefSeq" id="WP_184920659.1">
    <property type="nucleotide sequence ID" value="NZ_JACHMO010000001.1"/>
</dbReference>
<evidence type="ECO:0000256" key="12">
    <source>
        <dbReference type="SAM" id="MobiDB-lite"/>
    </source>
</evidence>
<dbReference type="InterPro" id="IPR016288">
    <property type="entry name" value="Beta_cellobiohydrolase"/>
</dbReference>
<keyword evidence="15" id="KW-1185">Reference proteome</keyword>
<organism evidence="14 15">
    <name type="scientific">Saccharothrix ecbatanensis</name>
    <dbReference type="NCBI Taxonomy" id="1105145"/>
    <lineage>
        <taxon>Bacteria</taxon>
        <taxon>Bacillati</taxon>
        <taxon>Actinomycetota</taxon>
        <taxon>Actinomycetes</taxon>
        <taxon>Pseudonocardiales</taxon>
        <taxon>Pseudonocardiaceae</taxon>
        <taxon>Saccharothrix</taxon>
    </lineage>
</organism>
<dbReference type="InterPro" id="IPR012291">
    <property type="entry name" value="CBM2_carb-bd_dom_sf"/>
</dbReference>
<dbReference type="PROSITE" id="PS51173">
    <property type="entry name" value="CBM2"/>
    <property type="match status" value="1"/>
</dbReference>
<feature type="compositionally biased region" description="Polar residues" evidence="12">
    <location>
        <begin position="482"/>
        <end position="492"/>
    </location>
</feature>
<feature type="region of interest" description="Disordered" evidence="12">
    <location>
        <begin position="471"/>
        <end position="492"/>
    </location>
</feature>
<feature type="region of interest" description="Disordered" evidence="12">
    <location>
        <begin position="142"/>
        <end position="177"/>
    </location>
</feature>
<dbReference type="GO" id="GO:0004553">
    <property type="term" value="F:hydrolase activity, hydrolyzing O-glycosyl compounds"/>
    <property type="evidence" value="ECO:0007669"/>
    <property type="project" value="InterPro"/>
</dbReference>